<keyword evidence="10" id="KW-1185">Reference proteome</keyword>
<dbReference type="GO" id="GO:0005762">
    <property type="term" value="C:mitochondrial large ribosomal subunit"/>
    <property type="evidence" value="ECO:0007669"/>
    <property type="project" value="TreeGrafter"/>
</dbReference>
<dbReference type="InterPro" id="IPR035977">
    <property type="entry name" value="Ribosomal_bL36_sp"/>
</dbReference>
<comment type="similarity">
    <text evidence="2 7">Belongs to the bacterial ribosomal protein bL36 family.</text>
</comment>
<dbReference type="VEuPathDB" id="FungiDB:AMAG_08526"/>
<keyword evidence="8" id="KW-0732">Signal</keyword>
<dbReference type="OrthoDB" id="10265903at2759"/>
<evidence type="ECO:0000256" key="5">
    <source>
        <dbReference type="ARBA" id="ARBA00023128"/>
    </source>
</evidence>
<dbReference type="PROSITE" id="PS00828">
    <property type="entry name" value="RIBOSOMAL_L36"/>
    <property type="match status" value="1"/>
</dbReference>
<evidence type="ECO:0000256" key="7">
    <source>
        <dbReference type="RuleBase" id="RU000570"/>
    </source>
</evidence>
<evidence type="ECO:0000256" key="8">
    <source>
        <dbReference type="SAM" id="SignalP"/>
    </source>
</evidence>
<reference evidence="10" key="2">
    <citation type="submission" date="2009-11" db="EMBL/GenBank/DDBJ databases">
        <title>The Genome Sequence of Allomyces macrogynus strain ATCC 38327.</title>
        <authorList>
            <consortium name="The Broad Institute Genome Sequencing Platform"/>
            <person name="Russ C."/>
            <person name="Cuomo C."/>
            <person name="Shea T."/>
            <person name="Young S.K."/>
            <person name="Zeng Q."/>
            <person name="Koehrsen M."/>
            <person name="Haas B."/>
            <person name="Borodovsky M."/>
            <person name="Guigo R."/>
            <person name="Alvarado L."/>
            <person name="Berlin A."/>
            <person name="Borenstein D."/>
            <person name="Chen Z."/>
            <person name="Engels R."/>
            <person name="Freedman E."/>
            <person name="Gellesch M."/>
            <person name="Goldberg J."/>
            <person name="Griggs A."/>
            <person name="Gujja S."/>
            <person name="Heiman D."/>
            <person name="Hepburn T."/>
            <person name="Howarth C."/>
            <person name="Jen D."/>
            <person name="Larson L."/>
            <person name="Lewis B."/>
            <person name="Mehta T."/>
            <person name="Park D."/>
            <person name="Pearson M."/>
            <person name="Roberts A."/>
            <person name="Saif S."/>
            <person name="Shenoy N."/>
            <person name="Sisk P."/>
            <person name="Stolte C."/>
            <person name="Sykes S."/>
            <person name="Walk T."/>
            <person name="White J."/>
            <person name="Yandava C."/>
            <person name="Burger G."/>
            <person name="Gray M.W."/>
            <person name="Holland P.W.H."/>
            <person name="King N."/>
            <person name="Lang F.B.F."/>
            <person name="Roger A.J."/>
            <person name="Ruiz-Trillo I."/>
            <person name="Lander E."/>
            <person name="Nusbaum C."/>
        </authorList>
    </citation>
    <scope>NUCLEOTIDE SEQUENCE [LARGE SCALE GENOMIC DNA]</scope>
    <source>
        <strain evidence="10">ATCC 38327</strain>
    </source>
</reference>
<organism evidence="9 10">
    <name type="scientific">Allomyces macrogynus (strain ATCC 38327)</name>
    <name type="common">Allomyces javanicus var. macrogynus</name>
    <dbReference type="NCBI Taxonomy" id="578462"/>
    <lineage>
        <taxon>Eukaryota</taxon>
        <taxon>Fungi</taxon>
        <taxon>Fungi incertae sedis</taxon>
        <taxon>Blastocladiomycota</taxon>
        <taxon>Blastocladiomycetes</taxon>
        <taxon>Blastocladiales</taxon>
        <taxon>Blastocladiaceae</taxon>
        <taxon>Allomyces</taxon>
    </lineage>
</organism>
<evidence type="ECO:0000313" key="10">
    <source>
        <dbReference type="Proteomes" id="UP000054350"/>
    </source>
</evidence>
<dbReference type="GO" id="GO:0003735">
    <property type="term" value="F:structural constituent of ribosome"/>
    <property type="evidence" value="ECO:0007669"/>
    <property type="project" value="InterPro"/>
</dbReference>
<accession>A0A0L0SLQ6</accession>
<keyword evidence="5" id="KW-0496">Mitochondrion</keyword>
<evidence type="ECO:0000256" key="4">
    <source>
        <dbReference type="ARBA" id="ARBA00022980"/>
    </source>
</evidence>
<protein>
    <recommendedName>
        <fullName evidence="7">Ribosomal protein</fullName>
    </recommendedName>
</protein>
<dbReference type="Pfam" id="PF00444">
    <property type="entry name" value="Ribosomal_L36"/>
    <property type="match status" value="1"/>
</dbReference>
<sequence>MIAALAAARTSVAAAAVVRASMRTLLATPTVAVTRPVTPAAAAMASSVRGYQVRASVKPRCEHCYVVVRKGRRYVLCKKSTRHKQRQG</sequence>
<evidence type="ECO:0000256" key="2">
    <source>
        <dbReference type="ARBA" id="ARBA00007645"/>
    </source>
</evidence>
<dbReference type="eggNOG" id="KOG4122">
    <property type="taxonomic scope" value="Eukaryota"/>
</dbReference>
<reference evidence="9 10" key="1">
    <citation type="submission" date="2009-11" db="EMBL/GenBank/DDBJ databases">
        <title>Annotation of Allomyces macrogynus ATCC 38327.</title>
        <authorList>
            <consortium name="The Broad Institute Genome Sequencing Platform"/>
            <person name="Russ C."/>
            <person name="Cuomo C."/>
            <person name="Burger G."/>
            <person name="Gray M.W."/>
            <person name="Holland P.W.H."/>
            <person name="King N."/>
            <person name="Lang F.B.F."/>
            <person name="Roger A.J."/>
            <person name="Ruiz-Trillo I."/>
            <person name="Young S.K."/>
            <person name="Zeng Q."/>
            <person name="Gargeya S."/>
            <person name="Fitzgerald M."/>
            <person name="Haas B."/>
            <person name="Abouelleil A."/>
            <person name="Alvarado L."/>
            <person name="Arachchi H.M."/>
            <person name="Berlin A."/>
            <person name="Chapman S.B."/>
            <person name="Gearin G."/>
            <person name="Goldberg J."/>
            <person name="Griggs A."/>
            <person name="Gujja S."/>
            <person name="Hansen M."/>
            <person name="Heiman D."/>
            <person name="Howarth C."/>
            <person name="Larimer J."/>
            <person name="Lui A."/>
            <person name="MacDonald P.J.P."/>
            <person name="McCowen C."/>
            <person name="Montmayeur A."/>
            <person name="Murphy C."/>
            <person name="Neiman D."/>
            <person name="Pearson M."/>
            <person name="Priest M."/>
            <person name="Roberts A."/>
            <person name="Saif S."/>
            <person name="Shea T."/>
            <person name="Sisk P."/>
            <person name="Stolte C."/>
            <person name="Sykes S."/>
            <person name="Wortman J."/>
            <person name="Nusbaum C."/>
            <person name="Birren B."/>
        </authorList>
    </citation>
    <scope>NUCLEOTIDE SEQUENCE [LARGE SCALE GENOMIC DNA]</scope>
    <source>
        <strain evidence="9 10">ATCC 38327</strain>
    </source>
</reference>
<dbReference type="HAMAP" id="MF_00251">
    <property type="entry name" value="Ribosomal_bL36"/>
    <property type="match status" value="1"/>
</dbReference>
<dbReference type="InterPro" id="IPR000473">
    <property type="entry name" value="Ribosomal_bL36"/>
</dbReference>
<dbReference type="STRING" id="578462.A0A0L0SLQ6"/>
<evidence type="ECO:0000256" key="3">
    <source>
        <dbReference type="ARBA" id="ARBA00022946"/>
    </source>
</evidence>
<dbReference type="EMBL" id="GG745342">
    <property type="protein sequence ID" value="KNE63393.1"/>
    <property type="molecule type" value="Genomic_DNA"/>
</dbReference>
<keyword evidence="4 7" id="KW-0689">Ribosomal protein</keyword>
<proteinExistence type="inferred from homology"/>
<dbReference type="GO" id="GO:0006412">
    <property type="term" value="P:translation"/>
    <property type="evidence" value="ECO:0007669"/>
    <property type="project" value="InterPro"/>
</dbReference>
<dbReference type="SUPFAM" id="SSF57840">
    <property type="entry name" value="Ribosomal protein L36"/>
    <property type="match status" value="1"/>
</dbReference>
<dbReference type="AlphaFoldDB" id="A0A0L0SLQ6"/>
<feature type="signal peptide" evidence="8">
    <location>
        <begin position="1"/>
        <end position="15"/>
    </location>
</feature>
<dbReference type="NCBIfam" id="TIGR01022">
    <property type="entry name" value="rpmJ_bact"/>
    <property type="match status" value="1"/>
</dbReference>
<gene>
    <name evidence="9" type="ORF">AMAG_08526</name>
</gene>
<keyword evidence="3" id="KW-0809">Transit peptide</keyword>
<feature type="chain" id="PRO_5013221006" description="Ribosomal protein" evidence="8">
    <location>
        <begin position="16"/>
        <end position="88"/>
    </location>
</feature>
<keyword evidence="6 7" id="KW-0687">Ribonucleoprotein</keyword>
<dbReference type="PANTHER" id="PTHR46909">
    <property type="entry name" value="39S RIBOSOMAL PROTEIN L36, MITOCHONDRIAL"/>
    <property type="match status" value="1"/>
</dbReference>
<evidence type="ECO:0000256" key="6">
    <source>
        <dbReference type="ARBA" id="ARBA00023274"/>
    </source>
</evidence>
<evidence type="ECO:0000256" key="1">
    <source>
        <dbReference type="ARBA" id="ARBA00004173"/>
    </source>
</evidence>
<name>A0A0L0SLQ6_ALLM3</name>
<dbReference type="InterPro" id="IPR052143">
    <property type="entry name" value="Mitoribosomal_bL36m"/>
</dbReference>
<evidence type="ECO:0000313" key="9">
    <source>
        <dbReference type="EMBL" id="KNE63393.1"/>
    </source>
</evidence>
<comment type="subcellular location">
    <subcellularLocation>
        <location evidence="1">Mitochondrion</location>
    </subcellularLocation>
</comment>
<dbReference type="Proteomes" id="UP000054350">
    <property type="component" value="Unassembled WGS sequence"/>
</dbReference>
<dbReference type="PANTHER" id="PTHR46909:SF1">
    <property type="entry name" value="LARGE RIBOSOMAL SUBUNIT PROTEIN BL36M"/>
    <property type="match status" value="1"/>
</dbReference>